<dbReference type="InterPro" id="IPR005650">
    <property type="entry name" value="BlaI_family"/>
</dbReference>
<name>A0AA37XLV3_9ENTE</name>
<reference evidence="5 7" key="1">
    <citation type="journal article" date="2012" name="Int. J. Syst. Evol. Microbiol.">
        <title>Characterization of Tetragenococcus strains from sugar thick juice reveals a novel species, Tetragenococcus osmophilus sp. nov., and divides Tetragenococcus halophilus into two subspecies, T. halophilus subsp. halophilus subsp. nov. and T. halophilus subsp. flandriensis subsp. nov.</title>
        <authorList>
            <person name="Juste A."/>
            <person name="Van Trappen S."/>
            <person name="Verreth C."/>
            <person name="Cleenwerck I."/>
            <person name="De Vos P."/>
            <person name="Lievens B."/>
            <person name="Willems K.A."/>
        </authorList>
    </citation>
    <scope>NUCLEOTIDE SEQUENCE [LARGE SCALE GENOMIC DNA]</scope>
    <source>
        <strain evidence="5 7">JCM 31126</strain>
    </source>
</reference>
<dbReference type="InterPro" id="IPR014071">
    <property type="entry name" value="Cu_transp_CopY/TcrY"/>
</dbReference>
<evidence type="ECO:0000256" key="3">
    <source>
        <dbReference type="ARBA" id="ARBA00023125"/>
    </source>
</evidence>
<evidence type="ECO:0000313" key="6">
    <source>
        <dbReference type="EMBL" id="GMA72110.1"/>
    </source>
</evidence>
<dbReference type="Proteomes" id="UP000268310">
    <property type="component" value="Chromosome"/>
</dbReference>
<dbReference type="EMBL" id="CP027783">
    <property type="protein sequence ID" value="AYW48213.1"/>
    <property type="molecule type" value="Genomic_DNA"/>
</dbReference>
<organism evidence="6 8">
    <name type="scientific">Tetragenococcus osmophilus</name>
    <dbReference type="NCBI Taxonomy" id="526944"/>
    <lineage>
        <taxon>Bacteria</taxon>
        <taxon>Bacillati</taxon>
        <taxon>Bacillota</taxon>
        <taxon>Bacilli</taxon>
        <taxon>Lactobacillales</taxon>
        <taxon>Enterococcaceae</taxon>
        <taxon>Tetragenococcus</taxon>
    </lineage>
</organism>
<protein>
    <submittedName>
        <fullName evidence="5">CopY/TcrY family copper transport repressor</fullName>
    </submittedName>
    <submittedName>
        <fullName evidence="6">Uracil phosphoribosyltransferase</fullName>
    </submittedName>
</protein>
<dbReference type="SUPFAM" id="SSF46785">
    <property type="entry name" value="Winged helix' DNA-binding domain"/>
    <property type="match status" value="1"/>
</dbReference>
<keyword evidence="2" id="KW-0805">Transcription regulation</keyword>
<proteinExistence type="inferred from homology"/>
<dbReference type="RefSeq" id="WP_123935923.1">
    <property type="nucleotide sequence ID" value="NZ_BSUW01000001.1"/>
</dbReference>
<evidence type="ECO:0000313" key="8">
    <source>
        <dbReference type="Proteomes" id="UP001157039"/>
    </source>
</evidence>
<evidence type="ECO:0000256" key="1">
    <source>
        <dbReference type="ARBA" id="ARBA00011046"/>
    </source>
</evidence>
<dbReference type="InterPro" id="IPR036390">
    <property type="entry name" value="WH_DNA-bd_sf"/>
</dbReference>
<dbReference type="Pfam" id="PF03965">
    <property type="entry name" value="Penicillinase_R"/>
    <property type="match status" value="1"/>
</dbReference>
<keyword evidence="3" id="KW-0238">DNA-binding</keyword>
<accession>A0AA37XLV3</accession>
<dbReference type="InterPro" id="IPR036388">
    <property type="entry name" value="WH-like_DNA-bd_sf"/>
</dbReference>
<dbReference type="PIRSF" id="PIRSF019455">
    <property type="entry name" value="CopR_AtkY"/>
    <property type="match status" value="1"/>
</dbReference>
<keyword evidence="4" id="KW-0804">Transcription</keyword>
<dbReference type="KEGG" id="too:C7K38_07385"/>
<keyword evidence="6" id="KW-0328">Glycosyltransferase</keyword>
<reference evidence="5" key="3">
    <citation type="submission" date="2018-03" db="EMBL/GenBank/DDBJ databases">
        <authorList>
            <person name="Jeon C.O."/>
        </authorList>
    </citation>
    <scope>NUCLEOTIDE SEQUENCE</scope>
    <source>
        <strain evidence="5">JCM 31126</strain>
    </source>
</reference>
<evidence type="ECO:0000313" key="7">
    <source>
        <dbReference type="Proteomes" id="UP000268310"/>
    </source>
</evidence>
<comment type="similarity">
    <text evidence="1">Belongs to the BlaI transcriptional regulatory family.</text>
</comment>
<dbReference type="NCBIfam" id="TIGR02698">
    <property type="entry name" value="CopY_TcrY"/>
    <property type="match status" value="1"/>
</dbReference>
<evidence type="ECO:0000313" key="5">
    <source>
        <dbReference type="EMBL" id="AYW48213.1"/>
    </source>
</evidence>
<reference evidence="6 8" key="2">
    <citation type="journal article" date="2014" name="Int. J. Syst. Evol. Microbiol.">
        <title>Complete genome sequence of Corynebacterium casei LMG S-19264T (=DSM 44701T), isolated from a smear-ripened cheese.</title>
        <authorList>
            <consortium name="US DOE Joint Genome Institute (JGI-PGF)"/>
            <person name="Walter F."/>
            <person name="Albersmeier A."/>
            <person name="Kalinowski J."/>
            <person name="Ruckert C."/>
        </authorList>
    </citation>
    <scope>NUCLEOTIDE SEQUENCE [LARGE SCALE GENOMIC DNA]</scope>
    <source>
        <strain evidence="6 8">NBRC 114545</strain>
    </source>
</reference>
<evidence type="ECO:0000256" key="2">
    <source>
        <dbReference type="ARBA" id="ARBA00023015"/>
    </source>
</evidence>
<dbReference type="GO" id="GO:0045892">
    <property type="term" value="P:negative regulation of DNA-templated transcription"/>
    <property type="evidence" value="ECO:0007669"/>
    <property type="project" value="InterPro"/>
</dbReference>
<dbReference type="GO" id="GO:0016757">
    <property type="term" value="F:glycosyltransferase activity"/>
    <property type="evidence" value="ECO:0007669"/>
    <property type="project" value="UniProtKB-KW"/>
</dbReference>
<keyword evidence="7" id="KW-1185">Reference proteome</keyword>
<reference evidence="6" key="4">
    <citation type="submission" date="2023-02" db="EMBL/GenBank/DDBJ databases">
        <authorList>
            <person name="Sun Q."/>
            <person name="Mori K."/>
        </authorList>
    </citation>
    <scope>NUCLEOTIDE SEQUENCE</scope>
    <source>
        <strain evidence="6">NBRC 114545</strain>
    </source>
</reference>
<dbReference type="GO" id="GO:0003677">
    <property type="term" value="F:DNA binding"/>
    <property type="evidence" value="ECO:0007669"/>
    <property type="project" value="UniProtKB-KW"/>
</dbReference>
<dbReference type="EMBL" id="BSUW01000001">
    <property type="protein sequence ID" value="GMA72110.1"/>
    <property type="molecule type" value="Genomic_DNA"/>
</dbReference>
<sequence length="152" mass="16842">MNTLVEAEPIKISDSEWEVMRVVWTKGETDAKTINDLLSDSKGWKLATTKTLLGRLVKKDILQTEQSGKKFVYSAKVSEEQTVRSATENIFSHICAKKVGSTIADMLSEAELTQEDIDNIEAVLSEKNPVTDIACNCTPGQCICQENEVEES</sequence>
<dbReference type="Proteomes" id="UP001157039">
    <property type="component" value="Unassembled WGS sequence"/>
</dbReference>
<gene>
    <name evidence="6" type="primary">copY</name>
    <name evidence="5" type="ORF">C7K38_07385</name>
    <name evidence="6" type="ORF">GCM10025885_11590</name>
</gene>
<dbReference type="Gene3D" id="1.10.10.10">
    <property type="entry name" value="Winged helix-like DNA-binding domain superfamily/Winged helix DNA-binding domain"/>
    <property type="match status" value="1"/>
</dbReference>
<evidence type="ECO:0000256" key="4">
    <source>
        <dbReference type="ARBA" id="ARBA00023163"/>
    </source>
</evidence>
<keyword evidence="6" id="KW-0808">Transferase</keyword>
<dbReference type="AlphaFoldDB" id="A0AA37XLV3"/>